<evidence type="ECO:0000313" key="3">
    <source>
        <dbReference type="Proteomes" id="UP000297065"/>
    </source>
</evidence>
<dbReference type="RefSeq" id="WP_136399696.1">
    <property type="nucleotide sequence ID" value="NZ_CP036295.1"/>
</dbReference>
<dbReference type="AlphaFoldDB" id="A0A4P7UHT8"/>
<feature type="domain" description="SGNH hydrolase-type esterase" evidence="1">
    <location>
        <begin position="5"/>
        <end position="188"/>
    </location>
</feature>
<dbReference type="Gene3D" id="3.40.50.1110">
    <property type="entry name" value="SGNH hydrolase"/>
    <property type="match status" value="1"/>
</dbReference>
<dbReference type="SUPFAM" id="SSF52266">
    <property type="entry name" value="SGNH hydrolase"/>
    <property type="match status" value="1"/>
</dbReference>
<dbReference type="PANTHER" id="PTHR30383:SF5">
    <property type="entry name" value="SGNH HYDROLASE-TYPE ESTERASE DOMAIN-CONTAINING PROTEIN"/>
    <property type="match status" value="1"/>
</dbReference>
<dbReference type="OrthoDB" id="9786188at2"/>
<dbReference type="InterPro" id="IPR013830">
    <property type="entry name" value="SGNH_hydro"/>
</dbReference>
<dbReference type="PANTHER" id="PTHR30383">
    <property type="entry name" value="THIOESTERASE 1/PROTEASE 1/LYSOPHOSPHOLIPASE L1"/>
    <property type="match status" value="1"/>
</dbReference>
<protein>
    <recommendedName>
        <fullName evidence="1">SGNH hydrolase-type esterase domain-containing protein</fullName>
    </recommendedName>
</protein>
<dbReference type="InterPro" id="IPR051532">
    <property type="entry name" value="Ester_Hydrolysis_Enzymes"/>
</dbReference>
<evidence type="ECO:0000259" key="1">
    <source>
        <dbReference type="Pfam" id="PF13472"/>
    </source>
</evidence>
<organism evidence="2 3">
    <name type="scientific">Desulfovibrio desulfuricans</name>
    <dbReference type="NCBI Taxonomy" id="876"/>
    <lineage>
        <taxon>Bacteria</taxon>
        <taxon>Pseudomonadati</taxon>
        <taxon>Thermodesulfobacteriota</taxon>
        <taxon>Desulfovibrionia</taxon>
        <taxon>Desulfovibrionales</taxon>
        <taxon>Desulfovibrionaceae</taxon>
        <taxon>Desulfovibrio</taxon>
    </lineage>
</organism>
<dbReference type="Proteomes" id="UP000297065">
    <property type="component" value="Chromosome"/>
</dbReference>
<reference evidence="2 3" key="1">
    <citation type="submission" date="2019-02" db="EMBL/GenBank/DDBJ databases">
        <title>Complete Genome Sequence of Desulfovibrio desulfuricans IC1, a Sulfonate Utilizing Anaerobe.</title>
        <authorList>
            <person name="Day L.A."/>
            <person name="De Leon K.B."/>
            <person name="Wall J.D."/>
        </authorList>
    </citation>
    <scope>NUCLEOTIDE SEQUENCE [LARGE SCALE GENOMIC DNA]</scope>
    <source>
        <strain evidence="2 3">IC1</strain>
    </source>
</reference>
<proteinExistence type="predicted"/>
<name>A0A4P7UHT8_DESDE</name>
<evidence type="ECO:0000313" key="2">
    <source>
        <dbReference type="EMBL" id="QCC85539.1"/>
    </source>
</evidence>
<dbReference type="InterPro" id="IPR036514">
    <property type="entry name" value="SGNH_hydro_sf"/>
</dbReference>
<accession>A0A4P7UHT8</accession>
<dbReference type="EMBL" id="CP036295">
    <property type="protein sequence ID" value="QCC85539.1"/>
    <property type="molecule type" value="Genomic_DNA"/>
</dbReference>
<gene>
    <name evidence="2" type="ORF">DDIC_06535</name>
</gene>
<dbReference type="GO" id="GO:0004622">
    <property type="term" value="F:phosphatidylcholine lysophospholipase activity"/>
    <property type="evidence" value="ECO:0007669"/>
    <property type="project" value="TreeGrafter"/>
</dbReference>
<sequence>MIIACLGDSLTYGYGIPRPKVWTTLLAKHTGLDVRNCGINGDTTGGMLARFQQHVVQAGADAALLMGGFNDLALDAGLGAVKANIFALVQHCFNDRVRPVLGVPIPVHEPVTFPLLGSVDLQHACADYAALHQWLRVLAQDFSLQCVDFSQAFAVVAAQSSAAAGAAPDPLARLYTDGLHPSEAGHELMARQASLVLARPAAASNAHGTRS</sequence>
<dbReference type="Pfam" id="PF13472">
    <property type="entry name" value="Lipase_GDSL_2"/>
    <property type="match status" value="1"/>
</dbReference>